<evidence type="ECO:0000256" key="2">
    <source>
        <dbReference type="ARBA" id="ARBA00022448"/>
    </source>
</evidence>
<dbReference type="AlphaFoldDB" id="A0A1J4RTX2"/>
<evidence type="ECO:0000256" key="7">
    <source>
        <dbReference type="ARBA" id="ARBA00023303"/>
    </source>
</evidence>
<keyword evidence="6 9" id="KW-0472">Membrane</keyword>
<keyword evidence="5" id="KW-0406">Ion transport</keyword>
<feature type="domain" description="Potassium channel" evidence="10">
    <location>
        <begin position="15"/>
        <end position="88"/>
    </location>
</feature>
<proteinExistence type="predicted"/>
<dbReference type="Gene3D" id="1.10.287.70">
    <property type="match status" value="1"/>
</dbReference>
<dbReference type="GO" id="GO:0001508">
    <property type="term" value="P:action potential"/>
    <property type="evidence" value="ECO:0007669"/>
    <property type="project" value="TreeGrafter"/>
</dbReference>
<dbReference type="STRING" id="1805034.AUJ59_01755"/>
<dbReference type="EMBL" id="MNUI01000033">
    <property type="protein sequence ID" value="OIN89358.1"/>
    <property type="molecule type" value="Genomic_DNA"/>
</dbReference>
<name>A0A1J4RTX2_9BACT</name>
<accession>A0A1J4RTX2</accession>
<keyword evidence="8" id="KW-0175">Coiled coil</keyword>
<dbReference type="GO" id="GO:0005249">
    <property type="term" value="F:voltage-gated potassium channel activity"/>
    <property type="evidence" value="ECO:0007669"/>
    <property type="project" value="InterPro"/>
</dbReference>
<dbReference type="Proteomes" id="UP000183144">
    <property type="component" value="Unassembled WGS sequence"/>
</dbReference>
<dbReference type="InterPro" id="IPR013099">
    <property type="entry name" value="K_chnl_dom"/>
</dbReference>
<dbReference type="PRINTS" id="PR00169">
    <property type="entry name" value="KCHANNEL"/>
</dbReference>
<dbReference type="Pfam" id="PF07885">
    <property type="entry name" value="Ion_trans_2"/>
    <property type="match status" value="1"/>
</dbReference>
<sequence>MIDKQLKKYLLALVVLALLLGVWIVPVEFGHKVNNLNDGLWWAITTVTGVGYGDVVPVTGLGRAIGAVLMTVGLILFSFVVALLSSRFSRAEEKYHRLRQEKIMDSINNKLYRLEKKLDYLIKEKKSI</sequence>
<evidence type="ECO:0000256" key="4">
    <source>
        <dbReference type="ARBA" id="ARBA00022989"/>
    </source>
</evidence>
<feature type="coiled-coil region" evidence="8">
    <location>
        <begin position="81"/>
        <end position="124"/>
    </location>
</feature>
<organism evidence="11 12">
    <name type="scientific">Candidatus Beckwithbacteria bacterium CG1_02_47_37</name>
    <dbReference type="NCBI Taxonomy" id="1805034"/>
    <lineage>
        <taxon>Bacteria</taxon>
        <taxon>Candidatus Beckwithiibacteriota</taxon>
    </lineage>
</organism>
<evidence type="ECO:0000256" key="3">
    <source>
        <dbReference type="ARBA" id="ARBA00022692"/>
    </source>
</evidence>
<gene>
    <name evidence="11" type="ORF">AUJ59_01755</name>
</gene>
<evidence type="ECO:0000256" key="6">
    <source>
        <dbReference type="ARBA" id="ARBA00023136"/>
    </source>
</evidence>
<comment type="subcellular location">
    <subcellularLocation>
        <location evidence="1">Membrane</location>
        <topology evidence="1">Multi-pass membrane protein</topology>
    </subcellularLocation>
</comment>
<evidence type="ECO:0000259" key="10">
    <source>
        <dbReference type="Pfam" id="PF07885"/>
    </source>
</evidence>
<dbReference type="InterPro" id="IPR028325">
    <property type="entry name" value="VG_K_chnl"/>
</dbReference>
<reference evidence="11 12" key="1">
    <citation type="journal article" date="2016" name="Environ. Microbiol.">
        <title>Genomic resolution of a cold subsurface aquifer community provides metabolic insights for novel microbes adapted to high CO concentrations.</title>
        <authorList>
            <person name="Probst A.J."/>
            <person name="Castelle C.J."/>
            <person name="Singh A."/>
            <person name="Brown C.T."/>
            <person name="Anantharaman K."/>
            <person name="Sharon I."/>
            <person name="Hug L.A."/>
            <person name="Burstein D."/>
            <person name="Emerson J.B."/>
            <person name="Thomas B.C."/>
            <person name="Banfield J.F."/>
        </authorList>
    </citation>
    <scope>NUCLEOTIDE SEQUENCE [LARGE SCALE GENOMIC DNA]</scope>
    <source>
        <strain evidence="11">CG1_02_47_37</strain>
    </source>
</reference>
<evidence type="ECO:0000256" key="1">
    <source>
        <dbReference type="ARBA" id="ARBA00004141"/>
    </source>
</evidence>
<dbReference type="PANTHER" id="PTHR11537">
    <property type="entry name" value="VOLTAGE-GATED POTASSIUM CHANNEL"/>
    <property type="match status" value="1"/>
</dbReference>
<evidence type="ECO:0000256" key="9">
    <source>
        <dbReference type="SAM" id="Phobius"/>
    </source>
</evidence>
<dbReference type="GO" id="GO:0008076">
    <property type="term" value="C:voltage-gated potassium channel complex"/>
    <property type="evidence" value="ECO:0007669"/>
    <property type="project" value="InterPro"/>
</dbReference>
<dbReference type="SUPFAM" id="SSF81324">
    <property type="entry name" value="Voltage-gated potassium channels"/>
    <property type="match status" value="1"/>
</dbReference>
<keyword evidence="3 9" id="KW-0812">Transmembrane</keyword>
<evidence type="ECO:0000256" key="8">
    <source>
        <dbReference type="SAM" id="Coils"/>
    </source>
</evidence>
<dbReference type="PANTHER" id="PTHR11537:SF254">
    <property type="entry name" value="POTASSIUM VOLTAGE-GATED CHANNEL PROTEIN SHAB"/>
    <property type="match status" value="1"/>
</dbReference>
<keyword evidence="2" id="KW-0813">Transport</keyword>
<evidence type="ECO:0000256" key="5">
    <source>
        <dbReference type="ARBA" id="ARBA00023065"/>
    </source>
</evidence>
<keyword evidence="7" id="KW-0407">Ion channel</keyword>
<evidence type="ECO:0000313" key="11">
    <source>
        <dbReference type="EMBL" id="OIN89358.1"/>
    </source>
</evidence>
<evidence type="ECO:0000313" key="12">
    <source>
        <dbReference type="Proteomes" id="UP000183144"/>
    </source>
</evidence>
<feature type="transmembrane region" description="Helical" evidence="9">
    <location>
        <begin position="64"/>
        <end position="84"/>
    </location>
</feature>
<comment type="caution">
    <text evidence="11">The sequence shown here is derived from an EMBL/GenBank/DDBJ whole genome shotgun (WGS) entry which is preliminary data.</text>
</comment>
<protein>
    <recommendedName>
        <fullName evidence="10">Potassium channel domain-containing protein</fullName>
    </recommendedName>
</protein>
<keyword evidence="4 9" id="KW-1133">Transmembrane helix</keyword>